<dbReference type="Proteomes" id="UP000024635">
    <property type="component" value="Unassembled WGS sequence"/>
</dbReference>
<organism evidence="1 2">
    <name type="scientific">Ancylostoma ceylanicum</name>
    <dbReference type="NCBI Taxonomy" id="53326"/>
    <lineage>
        <taxon>Eukaryota</taxon>
        <taxon>Metazoa</taxon>
        <taxon>Ecdysozoa</taxon>
        <taxon>Nematoda</taxon>
        <taxon>Chromadorea</taxon>
        <taxon>Rhabditida</taxon>
        <taxon>Rhabditina</taxon>
        <taxon>Rhabditomorpha</taxon>
        <taxon>Strongyloidea</taxon>
        <taxon>Ancylostomatidae</taxon>
        <taxon>Ancylostomatinae</taxon>
        <taxon>Ancylostoma</taxon>
    </lineage>
</organism>
<evidence type="ECO:0000313" key="1">
    <source>
        <dbReference type="EMBL" id="EYC40520.1"/>
    </source>
</evidence>
<reference evidence="2" key="1">
    <citation type="journal article" date="2015" name="Nat. Genet.">
        <title>The genome and transcriptome of the zoonotic hookworm Ancylostoma ceylanicum identify infection-specific gene families.</title>
        <authorList>
            <person name="Schwarz E.M."/>
            <person name="Hu Y."/>
            <person name="Antoshechkin I."/>
            <person name="Miller M.M."/>
            <person name="Sternberg P.W."/>
            <person name="Aroian R.V."/>
        </authorList>
    </citation>
    <scope>NUCLEOTIDE SEQUENCE</scope>
    <source>
        <strain evidence="2">HY135</strain>
    </source>
</reference>
<comment type="caution">
    <text evidence="1">The sequence shown here is derived from an EMBL/GenBank/DDBJ whole genome shotgun (WGS) entry which is preliminary data.</text>
</comment>
<protein>
    <submittedName>
        <fullName evidence="1">Uncharacterized protein</fullName>
    </submittedName>
</protein>
<accession>A0A016WLL5</accession>
<gene>
    <name evidence="1" type="primary">Acey_s0608.g595</name>
    <name evidence="1" type="ORF">Y032_0608g595</name>
</gene>
<keyword evidence="2" id="KW-1185">Reference proteome</keyword>
<name>A0A016WLL5_9BILA</name>
<dbReference type="AlphaFoldDB" id="A0A016WLL5"/>
<sequence length="95" mass="10507">MLTVKPFKIVHNMISLLRMCGENSLLLQCDRTARAPVIIFEDRPSTPSYLSGPAADPSLSGRTSRAPLIILTDQPRIHPYPSGPAELPKLWAEQL</sequence>
<proteinExistence type="predicted"/>
<dbReference type="EMBL" id="JARK01000208">
    <property type="protein sequence ID" value="EYC40520.1"/>
    <property type="molecule type" value="Genomic_DNA"/>
</dbReference>
<evidence type="ECO:0000313" key="2">
    <source>
        <dbReference type="Proteomes" id="UP000024635"/>
    </source>
</evidence>